<evidence type="ECO:0000313" key="2">
    <source>
        <dbReference type="EMBL" id="TRM57398.1"/>
    </source>
</evidence>
<dbReference type="STRING" id="97359.A0A550BY00"/>
<protein>
    <submittedName>
        <fullName evidence="2">Uncharacterized protein</fullName>
    </submittedName>
</protein>
<dbReference type="AlphaFoldDB" id="A0A550BY00"/>
<sequence length="350" mass="38026">MLCVRYARQASPWRTPRVPWRTATRSVSHAFADPGAPPPDHPPPTGQLPPEKPDEVSDQEWELRTGRGIYVLQQTLPDFFHSGLVTSIDKETGDPRRSSPLHIPIAHASPLDFLRHDEDVESIYSPNVRLTYTPKLEHVPALLPKSLTVEGYSFYLASSVLLRRGLSTMYSDLHVELTKMRVTGAGGKPQSGVSLPPSTSESSSKRKLREKSLYMLMKVHGTARVSGNPADWEVATTYTFSPRTGLILQHTIHAIHPEPSKTVYDSVTTSLANLFGLSSGRGAAGAACNGEAACSGEAGGEPERRDSFATDADAYSTGINTQTDSTSEGPPEPQLEPCRVPAHGVQGPRR</sequence>
<feature type="region of interest" description="Disordered" evidence="1">
    <location>
        <begin position="183"/>
        <end position="207"/>
    </location>
</feature>
<accession>A0A550BY00</accession>
<dbReference type="OrthoDB" id="1099063at2759"/>
<name>A0A550BY00_9AGAR</name>
<reference evidence="2 3" key="1">
    <citation type="journal article" date="2019" name="New Phytol.">
        <title>Comparative genomics reveals unique wood-decay strategies and fruiting body development in the Schizophyllaceae.</title>
        <authorList>
            <person name="Almasi E."/>
            <person name="Sahu N."/>
            <person name="Krizsan K."/>
            <person name="Balint B."/>
            <person name="Kovacs G.M."/>
            <person name="Kiss B."/>
            <person name="Cseklye J."/>
            <person name="Drula E."/>
            <person name="Henrissat B."/>
            <person name="Nagy I."/>
            <person name="Chovatia M."/>
            <person name="Adam C."/>
            <person name="LaButti K."/>
            <person name="Lipzen A."/>
            <person name="Riley R."/>
            <person name="Grigoriev I.V."/>
            <person name="Nagy L.G."/>
        </authorList>
    </citation>
    <scope>NUCLEOTIDE SEQUENCE [LARGE SCALE GENOMIC DNA]</scope>
    <source>
        <strain evidence="2 3">NL-1724</strain>
    </source>
</reference>
<keyword evidence="3" id="KW-1185">Reference proteome</keyword>
<feature type="compositionally biased region" description="Polar residues" evidence="1">
    <location>
        <begin position="317"/>
        <end position="328"/>
    </location>
</feature>
<feature type="compositionally biased region" description="Low complexity" evidence="1">
    <location>
        <begin position="286"/>
        <end position="296"/>
    </location>
</feature>
<feature type="region of interest" description="Disordered" evidence="1">
    <location>
        <begin position="29"/>
        <end position="59"/>
    </location>
</feature>
<proteinExistence type="predicted"/>
<organism evidence="2 3">
    <name type="scientific">Schizophyllum amplum</name>
    <dbReference type="NCBI Taxonomy" id="97359"/>
    <lineage>
        <taxon>Eukaryota</taxon>
        <taxon>Fungi</taxon>
        <taxon>Dikarya</taxon>
        <taxon>Basidiomycota</taxon>
        <taxon>Agaricomycotina</taxon>
        <taxon>Agaricomycetes</taxon>
        <taxon>Agaricomycetidae</taxon>
        <taxon>Agaricales</taxon>
        <taxon>Schizophyllaceae</taxon>
        <taxon>Schizophyllum</taxon>
    </lineage>
</organism>
<evidence type="ECO:0000256" key="1">
    <source>
        <dbReference type="SAM" id="MobiDB-lite"/>
    </source>
</evidence>
<feature type="compositionally biased region" description="Pro residues" evidence="1">
    <location>
        <begin position="35"/>
        <end position="47"/>
    </location>
</feature>
<comment type="caution">
    <text evidence="2">The sequence shown here is derived from an EMBL/GenBank/DDBJ whole genome shotgun (WGS) entry which is preliminary data.</text>
</comment>
<gene>
    <name evidence="2" type="ORF">BD626DRAFT_412211</name>
</gene>
<feature type="region of interest" description="Disordered" evidence="1">
    <location>
        <begin position="286"/>
        <end position="350"/>
    </location>
</feature>
<dbReference type="EMBL" id="VDMD01000048">
    <property type="protein sequence ID" value="TRM57398.1"/>
    <property type="molecule type" value="Genomic_DNA"/>
</dbReference>
<dbReference type="Proteomes" id="UP000320762">
    <property type="component" value="Unassembled WGS sequence"/>
</dbReference>
<evidence type="ECO:0000313" key="3">
    <source>
        <dbReference type="Proteomes" id="UP000320762"/>
    </source>
</evidence>